<dbReference type="PROSITE" id="PS50206">
    <property type="entry name" value="RHODANESE_3"/>
    <property type="match status" value="1"/>
</dbReference>
<reference evidence="10" key="1">
    <citation type="journal article" date="2021" name="Open Biol.">
        <title>Shared evolutionary footprints suggest mitochondrial oxidative damage underlies multiple complex I losses in fungi.</title>
        <authorList>
            <person name="Schikora-Tamarit M.A."/>
            <person name="Marcet-Houben M."/>
            <person name="Nosek J."/>
            <person name="Gabaldon T."/>
        </authorList>
    </citation>
    <scope>NUCLEOTIDE SEQUENCE</scope>
    <source>
        <strain evidence="10">CBS2887</strain>
    </source>
</reference>
<dbReference type="SUPFAM" id="SSF52821">
    <property type="entry name" value="Rhodanese/Cell cycle control phosphatase"/>
    <property type="match status" value="1"/>
</dbReference>
<organism evidence="10 11">
    <name type="scientific">Wickerhamomyces pijperi</name>
    <name type="common">Yeast</name>
    <name type="synonym">Pichia pijperi</name>
    <dbReference type="NCBI Taxonomy" id="599730"/>
    <lineage>
        <taxon>Eukaryota</taxon>
        <taxon>Fungi</taxon>
        <taxon>Dikarya</taxon>
        <taxon>Ascomycota</taxon>
        <taxon>Saccharomycotina</taxon>
        <taxon>Saccharomycetes</taxon>
        <taxon>Phaffomycetales</taxon>
        <taxon>Wickerhamomycetaceae</taxon>
        <taxon>Wickerhamomyces</taxon>
    </lineage>
</organism>
<dbReference type="PANTHER" id="PTHR21646">
    <property type="entry name" value="UBIQUITIN CARBOXYL-TERMINAL HYDROLASE"/>
    <property type="match status" value="1"/>
</dbReference>
<dbReference type="Gene3D" id="3.40.250.10">
    <property type="entry name" value="Rhodanese-like domain"/>
    <property type="match status" value="1"/>
</dbReference>
<dbReference type="OrthoDB" id="292964at2759"/>
<dbReference type="PROSITE" id="PS00973">
    <property type="entry name" value="USP_2"/>
    <property type="match status" value="1"/>
</dbReference>
<dbReference type="InterPro" id="IPR036873">
    <property type="entry name" value="Rhodanese-like_dom_sf"/>
</dbReference>
<evidence type="ECO:0000313" key="11">
    <source>
        <dbReference type="Proteomes" id="UP000774326"/>
    </source>
</evidence>
<feature type="domain" description="USP" evidence="9">
    <location>
        <begin position="388"/>
        <end position="744"/>
    </location>
</feature>
<dbReference type="InterPro" id="IPR050185">
    <property type="entry name" value="Ub_carboxyl-term_hydrolase"/>
</dbReference>
<feature type="domain" description="Rhodanese" evidence="8">
    <location>
        <begin position="121"/>
        <end position="242"/>
    </location>
</feature>
<evidence type="ECO:0000256" key="2">
    <source>
        <dbReference type="ARBA" id="ARBA00009085"/>
    </source>
</evidence>
<dbReference type="Pfam" id="PF00443">
    <property type="entry name" value="UCH"/>
    <property type="match status" value="1"/>
</dbReference>
<dbReference type="InterPro" id="IPR018200">
    <property type="entry name" value="USP_CS"/>
</dbReference>
<keyword evidence="4" id="KW-0645">Protease</keyword>
<keyword evidence="7" id="KW-0788">Thiol protease</keyword>
<proteinExistence type="inferred from homology"/>
<evidence type="ECO:0000259" key="9">
    <source>
        <dbReference type="PROSITE" id="PS50235"/>
    </source>
</evidence>
<dbReference type="Gene3D" id="3.90.70.10">
    <property type="entry name" value="Cysteine proteinases"/>
    <property type="match status" value="1"/>
</dbReference>
<accession>A0A9P8TQZ3</accession>
<evidence type="ECO:0000256" key="3">
    <source>
        <dbReference type="ARBA" id="ARBA00012759"/>
    </source>
</evidence>
<comment type="similarity">
    <text evidence="2">Belongs to the peptidase C19 family.</text>
</comment>
<evidence type="ECO:0000256" key="6">
    <source>
        <dbReference type="ARBA" id="ARBA00022801"/>
    </source>
</evidence>
<dbReference type="Pfam" id="PF00581">
    <property type="entry name" value="Rhodanese"/>
    <property type="match status" value="1"/>
</dbReference>
<dbReference type="Proteomes" id="UP000774326">
    <property type="component" value="Unassembled WGS sequence"/>
</dbReference>
<dbReference type="CDD" id="cd02674">
    <property type="entry name" value="Peptidase_C19R"/>
    <property type="match status" value="1"/>
</dbReference>
<dbReference type="GO" id="GO:0006508">
    <property type="term" value="P:proteolysis"/>
    <property type="evidence" value="ECO:0007669"/>
    <property type="project" value="UniProtKB-KW"/>
</dbReference>
<reference evidence="10" key="2">
    <citation type="submission" date="2021-01" db="EMBL/GenBank/DDBJ databases">
        <authorList>
            <person name="Schikora-Tamarit M.A."/>
        </authorList>
    </citation>
    <scope>NUCLEOTIDE SEQUENCE</scope>
    <source>
        <strain evidence="10">CBS2887</strain>
    </source>
</reference>
<keyword evidence="6" id="KW-0378">Hydrolase</keyword>
<dbReference type="InterPro" id="IPR001763">
    <property type="entry name" value="Rhodanese-like_dom"/>
</dbReference>
<sequence>MTEASLEDLQKLVDSYLRSHGETDIKKLLNQALSNYEGFRKAIPESDFKSSFLNYNIALGLVMKTIPSLPAFDTSGKKFKETYEAIKECIITDASYIKVKAHYHETNHITAVELNKILKEDSQDVLLIDFRPVDQFKRSHIAAENVVNIDPISVRKGHTDSDIENFSLLNSVSEQRHLFARRSEFKYVIIYDSCSLCVDFSQFHEPLTQLYNALTTRAFDKRLVSIPLVLEGGFKAWLDKFGISLCRNHHGQLSQLQPLQLSRSPSARSIISPVGQSPNHINTFNELLSNPVKTDFSKINKKLGSLNISSQPDLLKKPQPMYPTPYAHKPNVLDPSHQVAMSQPSLPLTKPMSPQILPPPAAAVPSPAPSTSNTVHVSYQLKDLHCTTGLANLGNSCYMNSIAQCLFGTTVLFSMFLNEEYKQFINPNNKLGSRGLLTNSMSKLSKQVYNSKNGVVKPIEFKSAVSVLNKNFKNFDQQDACEFLSFILDTLHEDLNEFGSYPKLKALTEEEEQRREKMPFKLVSVLEWERYLKTNFSMIVNLFQGQYASQLKCLECHATSTTFQAFTVLSLPIPETGSLDFKNLTLGDCLKDFTKLELLDDDNKWTCPHCKKKVRSSKKITITRLPKNLIIHLKRFKPNLSKITGHIKFPHQLDLSSLPPKASSPEEEELLKQFPLREQALPFQYNLYAVVNHIGSFSNGHYTSFVWKGVQEKWCQFDDSTVKKGIKTDKVVNPNAYILFYCRY</sequence>
<evidence type="ECO:0000256" key="4">
    <source>
        <dbReference type="ARBA" id="ARBA00022670"/>
    </source>
</evidence>
<dbReference type="InterPro" id="IPR001394">
    <property type="entry name" value="Peptidase_C19_UCH"/>
</dbReference>
<dbReference type="PROSITE" id="PS50235">
    <property type="entry name" value="USP_3"/>
    <property type="match status" value="1"/>
</dbReference>
<evidence type="ECO:0000256" key="1">
    <source>
        <dbReference type="ARBA" id="ARBA00000707"/>
    </source>
</evidence>
<keyword evidence="11" id="KW-1185">Reference proteome</keyword>
<dbReference type="AlphaFoldDB" id="A0A9P8TQZ3"/>
<dbReference type="InterPro" id="IPR028889">
    <property type="entry name" value="USP"/>
</dbReference>
<evidence type="ECO:0000313" key="10">
    <source>
        <dbReference type="EMBL" id="KAH3687411.1"/>
    </source>
</evidence>
<evidence type="ECO:0000259" key="8">
    <source>
        <dbReference type="PROSITE" id="PS50206"/>
    </source>
</evidence>
<dbReference type="EC" id="3.4.19.12" evidence="3"/>
<protein>
    <recommendedName>
        <fullName evidence="3">ubiquitinyl hydrolase 1</fullName>
        <ecNumber evidence="3">3.4.19.12</ecNumber>
    </recommendedName>
</protein>
<comment type="catalytic activity">
    <reaction evidence="1">
        <text>Thiol-dependent hydrolysis of ester, thioester, amide, peptide and isopeptide bonds formed by the C-terminal Gly of ubiquitin (a 76-residue protein attached to proteins as an intracellular targeting signal).</text>
        <dbReference type="EC" id="3.4.19.12"/>
    </reaction>
</comment>
<comment type="caution">
    <text evidence="10">The sequence shown here is derived from an EMBL/GenBank/DDBJ whole genome shotgun (WGS) entry which is preliminary data.</text>
</comment>
<evidence type="ECO:0000256" key="7">
    <source>
        <dbReference type="ARBA" id="ARBA00022807"/>
    </source>
</evidence>
<keyword evidence="5" id="KW-0833">Ubl conjugation pathway</keyword>
<dbReference type="GO" id="GO:0016579">
    <property type="term" value="P:protein deubiquitination"/>
    <property type="evidence" value="ECO:0007669"/>
    <property type="project" value="InterPro"/>
</dbReference>
<name>A0A9P8TQZ3_WICPI</name>
<dbReference type="PANTHER" id="PTHR21646:SF95">
    <property type="entry name" value="UBIQUITIN CARBOXYL-TERMINAL HYDROLASE 4-RELATED"/>
    <property type="match status" value="1"/>
</dbReference>
<dbReference type="InterPro" id="IPR038765">
    <property type="entry name" value="Papain-like_cys_pep_sf"/>
</dbReference>
<evidence type="ECO:0000256" key="5">
    <source>
        <dbReference type="ARBA" id="ARBA00022786"/>
    </source>
</evidence>
<dbReference type="GO" id="GO:0004843">
    <property type="term" value="F:cysteine-type deubiquitinase activity"/>
    <property type="evidence" value="ECO:0007669"/>
    <property type="project" value="UniProtKB-EC"/>
</dbReference>
<dbReference type="EMBL" id="JAEUBG010000845">
    <property type="protein sequence ID" value="KAH3687411.1"/>
    <property type="molecule type" value="Genomic_DNA"/>
</dbReference>
<gene>
    <name evidence="10" type="ORF">WICPIJ_001588</name>
</gene>
<dbReference type="SUPFAM" id="SSF54001">
    <property type="entry name" value="Cysteine proteinases"/>
    <property type="match status" value="1"/>
</dbReference>
<dbReference type="SMART" id="SM00450">
    <property type="entry name" value="RHOD"/>
    <property type="match status" value="1"/>
</dbReference>